<evidence type="ECO:0000313" key="3">
    <source>
        <dbReference type="Proteomes" id="UP000314294"/>
    </source>
</evidence>
<evidence type="ECO:0000313" key="2">
    <source>
        <dbReference type="EMBL" id="TNN47546.1"/>
    </source>
</evidence>
<proteinExistence type="predicted"/>
<name>A0A4Z2G1W3_9TELE</name>
<reference evidence="2 3" key="1">
    <citation type="submission" date="2019-03" db="EMBL/GenBank/DDBJ databases">
        <title>First draft genome of Liparis tanakae, snailfish: a comprehensive survey of snailfish specific genes.</title>
        <authorList>
            <person name="Kim W."/>
            <person name="Song I."/>
            <person name="Jeong J.-H."/>
            <person name="Kim D."/>
            <person name="Kim S."/>
            <person name="Ryu S."/>
            <person name="Song J.Y."/>
            <person name="Lee S.K."/>
        </authorList>
    </citation>
    <scope>NUCLEOTIDE SEQUENCE [LARGE SCALE GENOMIC DNA]</scope>
    <source>
        <tissue evidence="2">Muscle</tissue>
    </source>
</reference>
<gene>
    <name evidence="2" type="ORF">EYF80_042267</name>
</gene>
<evidence type="ECO:0000256" key="1">
    <source>
        <dbReference type="SAM" id="MobiDB-lite"/>
    </source>
</evidence>
<feature type="region of interest" description="Disordered" evidence="1">
    <location>
        <begin position="157"/>
        <end position="191"/>
    </location>
</feature>
<dbReference type="EMBL" id="SRLO01000738">
    <property type="protein sequence ID" value="TNN47546.1"/>
    <property type="molecule type" value="Genomic_DNA"/>
</dbReference>
<sequence length="191" mass="20310">MSPIDALSVCLGHRAGVHSGIDAPLPAAAAAQRSCDSCICTVPSDGKNLAADGEPAGTAARRACFGRGFGELGWRERKTYLSHAEFSMEAKHPWDSFGSVFVEKKHSNSSWPGSVNIAVVGSQSPHAGTQITARDALSSARFRSEIELCRREQRMQPVGITLHSDPSSPLRADSPSAGLLWQEDSGHVVSE</sequence>
<dbReference type="AlphaFoldDB" id="A0A4Z2G1W3"/>
<protein>
    <submittedName>
        <fullName evidence="2">Uncharacterized protein</fullName>
    </submittedName>
</protein>
<organism evidence="2 3">
    <name type="scientific">Liparis tanakae</name>
    <name type="common">Tanaka's snailfish</name>
    <dbReference type="NCBI Taxonomy" id="230148"/>
    <lineage>
        <taxon>Eukaryota</taxon>
        <taxon>Metazoa</taxon>
        <taxon>Chordata</taxon>
        <taxon>Craniata</taxon>
        <taxon>Vertebrata</taxon>
        <taxon>Euteleostomi</taxon>
        <taxon>Actinopterygii</taxon>
        <taxon>Neopterygii</taxon>
        <taxon>Teleostei</taxon>
        <taxon>Neoteleostei</taxon>
        <taxon>Acanthomorphata</taxon>
        <taxon>Eupercaria</taxon>
        <taxon>Perciformes</taxon>
        <taxon>Cottioidei</taxon>
        <taxon>Cottales</taxon>
        <taxon>Liparidae</taxon>
        <taxon>Liparis</taxon>
    </lineage>
</organism>
<accession>A0A4Z2G1W3</accession>
<comment type="caution">
    <text evidence="2">The sequence shown here is derived from an EMBL/GenBank/DDBJ whole genome shotgun (WGS) entry which is preliminary data.</text>
</comment>
<keyword evidence="3" id="KW-1185">Reference proteome</keyword>
<dbReference type="Proteomes" id="UP000314294">
    <property type="component" value="Unassembled WGS sequence"/>
</dbReference>